<reference evidence="5 6" key="1">
    <citation type="submission" date="2021-08" db="EMBL/GenBank/DDBJ databases">
        <title>Caldovatus sediminis gen. nov., sp. nov., a moderately thermophilic bacterium isolated from a hot spring.</title>
        <authorList>
            <person name="Hu C.-J."/>
            <person name="Li W.-J."/>
            <person name="Xian W.-D."/>
        </authorList>
    </citation>
    <scope>NUCLEOTIDE SEQUENCE [LARGE SCALE GENOMIC DNA]</scope>
    <source>
        <strain evidence="5 6">SYSU G05006</strain>
    </source>
</reference>
<accession>A0ABS7F3E9</accession>
<comment type="similarity">
    <text evidence="1">Belongs to the FAH family.</text>
</comment>
<evidence type="ECO:0000256" key="2">
    <source>
        <dbReference type="ARBA" id="ARBA00022723"/>
    </source>
</evidence>
<dbReference type="PANTHER" id="PTHR42796">
    <property type="entry name" value="FUMARYLACETOACETATE HYDROLASE DOMAIN-CONTAINING PROTEIN 2A-RELATED"/>
    <property type="match status" value="1"/>
</dbReference>
<evidence type="ECO:0000259" key="3">
    <source>
        <dbReference type="Pfam" id="PF01557"/>
    </source>
</evidence>
<dbReference type="EMBL" id="JAHZUY010000029">
    <property type="protein sequence ID" value="MBW8270104.1"/>
    <property type="molecule type" value="Genomic_DNA"/>
</dbReference>
<evidence type="ECO:0000259" key="4">
    <source>
        <dbReference type="Pfam" id="PF10370"/>
    </source>
</evidence>
<keyword evidence="2" id="KW-0479">Metal-binding</keyword>
<name>A0ABS7F3E9_9PROT</name>
<evidence type="ECO:0000313" key="5">
    <source>
        <dbReference type="EMBL" id="MBW8270104.1"/>
    </source>
</evidence>
<dbReference type="PANTHER" id="PTHR42796:SF4">
    <property type="entry name" value="FUMARYLACETOACETATE HYDROLASE DOMAIN-CONTAINING PROTEIN 2A"/>
    <property type="match status" value="1"/>
</dbReference>
<dbReference type="InterPro" id="IPR018833">
    <property type="entry name" value="Rv2993c-like_N"/>
</dbReference>
<dbReference type="Gene3D" id="3.90.850.10">
    <property type="entry name" value="Fumarylacetoacetase-like, C-terminal domain"/>
    <property type="match status" value="1"/>
</dbReference>
<dbReference type="InterPro" id="IPR051121">
    <property type="entry name" value="FAH"/>
</dbReference>
<feature type="domain" description="Rv2993c-like N-terminal" evidence="4">
    <location>
        <begin position="1"/>
        <end position="49"/>
    </location>
</feature>
<organism evidence="5 6">
    <name type="scientific">Caldovatus aquaticus</name>
    <dbReference type="NCBI Taxonomy" id="2865671"/>
    <lineage>
        <taxon>Bacteria</taxon>
        <taxon>Pseudomonadati</taxon>
        <taxon>Pseudomonadota</taxon>
        <taxon>Alphaproteobacteria</taxon>
        <taxon>Acetobacterales</taxon>
        <taxon>Roseomonadaceae</taxon>
        <taxon>Caldovatus</taxon>
    </lineage>
</organism>
<dbReference type="GO" id="GO:0016787">
    <property type="term" value="F:hydrolase activity"/>
    <property type="evidence" value="ECO:0007669"/>
    <property type="project" value="UniProtKB-KW"/>
</dbReference>
<proteinExistence type="inferred from homology"/>
<dbReference type="InterPro" id="IPR036663">
    <property type="entry name" value="Fumarylacetoacetase_C_sf"/>
</dbReference>
<dbReference type="InterPro" id="IPR011234">
    <property type="entry name" value="Fumarylacetoacetase-like_C"/>
</dbReference>
<keyword evidence="5" id="KW-0378">Hydrolase</keyword>
<evidence type="ECO:0000256" key="1">
    <source>
        <dbReference type="ARBA" id="ARBA00010211"/>
    </source>
</evidence>
<feature type="domain" description="Fumarylacetoacetase-like C-terminal" evidence="3">
    <location>
        <begin position="56"/>
        <end position="256"/>
    </location>
</feature>
<comment type="caution">
    <text evidence="5">The sequence shown here is derived from an EMBL/GenBank/DDBJ whole genome shotgun (WGS) entry which is preliminary data.</text>
</comment>
<dbReference type="Pfam" id="PF01557">
    <property type="entry name" value="FAA_hydrolase"/>
    <property type="match status" value="1"/>
</dbReference>
<sequence>MRWIRYSAEGRTGYGILEGDRIREVRGDPFEGYEPTGRVRALDAVKIEVPVIPRTFYCAGLNYVGHIREQAAKRGEAPSIPTRPDIGYRAANALIAHGEDVIIPRDASEKVHYEGELVVVIGRKAKHLSRAEALSCVLGYTIGNDVSERTWQRSDRTLWRAKNTDTFKPMGPWIETDLDLEAAETIVRLNGEITARFETNRMLFGIATFLSAMTRYLTLWPGDIVWMGTDGTSPDLRHGDVVEVEITGIGTLRNRFVREGA</sequence>
<gene>
    <name evidence="5" type="ORF">K1J50_11465</name>
</gene>
<dbReference type="Proteomes" id="UP001519924">
    <property type="component" value="Unassembled WGS sequence"/>
</dbReference>
<dbReference type="SUPFAM" id="SSF56529">
    <property type="entry name" value="FAH"/>
    <property type="match status" value="1"/>
</dbReference>
<dbReference type="Pfam" id="PF10370">
    <property type="entry name" value="Rv2993c-like_N"/>
    <property type="match status" value="1"/>
</dbReference>
<keyword evidence="6" id="KW-1185">Reference proteome</keyword>
<dbReference type="RefSeq" id="WP_220117849.1">
    <property type="nucleotide sequence ID" value="NZ_JAHZUY010000029.1"/>
</dbReference>
<protein>
    <submittedName>
        <fullName evidence="5">Fumarylacetoacetate hydrolase family protein</fullName>
    </submittedName>
</protein>
<evidence type="ECO:0000313" key="6">
    <source>
        <dbReference type="Proteomes" id="UP001519924"/>
    </source>
</evidence>